<dbReference type="SUPFAM" id="SSF46689">
    <property type="entry name" value="Homeodomain-like"/>
    <property type="match status" value="1"/>
</dbReference>
<organism evidence="4 5">
    <name type="scientific">Paenibacillus albidus</name>
    <dbReference type="NCBI Taxonomy" id="2041023"/>
    <lineage>
        <taxon>Bacteria</taxon>
        <taxon>Bacillati</taxon>
        <taxon>Bacillota</taxon>
        <taxon>Bacilli</taxon>
        <taxon>Bacillales</taxon>
        <taxon>Paenibacillaceae</taxon>
        <taxon>Paenibacillus</taxon>
    </lineage>
</organism>
<dbReference type="SUPFAM" id="SSF48498">
    <property type="entry name" value="Tetracyclin repressor-like, C-terminal domain"/>
    <property type="match status" value="1"/>
</dbReference>
<feature type="domain" description="HTH tetR-type" evidence="3">
    <location>
        <begin position="1"/>
        <end position="58"/>
    </location>
</feature>
<evidence type="ECO:0000259" key="3">
    <source>
        <dbReference type="PROSITE" id="PS50977"/>
    </source>
</evidence>
<comment type="caution">
    <text evidence="4">The sequence shown here is derived from an EMBL/GenBank/DDBJ whole genome shotgun (WGS) entry which is preliminary data.</text>
</comment>
<dbReference type="RefSeq" id="WP_189022514.1">
    <property type="nucleotide sequence ID" value="NZ_BMKR01000003.1"/>
</dbReference>
<dbReference type="Gene3D" id="1.10.10.60">
    <property type="entry name" value="Homeodomain-like"/>
    <property type="match status" value="1"/>
</dbReference>
<dbReference type="PROSITE" id="PS50977">
    <property type="entry name" value="HTH_TETR_2"/>
    <property type="match status" value="1"/>
</dbReference>
<sequence length="187" mass="21629">MRERIIQASEDEIIKRGLKFSIRDVAKLLGISTKTVYQYVESKESIIGAIVERSISEMRNAEKEIMGDSSLSLRHKLHQTLALLPRGFVFQDIHILEELKQRYPAQWQEVDNYVRKGWDNIRLLVEEGVATGEIREFDLELFIQVYIGAFYHLMEHRHAARNGLSLEKALGQMVDLLLVGIYKEGTK</sequence>
<evidence type="ECO:0000313" key="5">
    <source>
        <dbReference type="Proteomes" id="UP000637643"/>
    </source>
</evidence>
<keyword evidence="5" id="KW-1185">Reference proteome</keyword>
<dbReference type="Proteomes" id="UP000637643">
    <property type="component" value="Unassembled WGS sequence"/>
</dbReference>
<dbReference type="Pfam" id="PF00440">
    <property type="entry name" value="TetR_N"/>
    <property type="match status" value="1"/>
</dbReference>
<accession>A0A917C3C2</accession>
<gene>
    <name evidence="4" type="ORF">GCM10010912_09910</name>
</gene>
<evidence type="ECO:0000256" key="2">
    <source>
        <dbReference type="PROSITE-ProRule" id="PRU00335"/>
    </source>
</evidence>
<dbReference type="InterPro" id="IPR001647">
    <property type="entry name" value="HTH_TetR"/>
</dbReference>
<protein>
    <recommendedName>
        <fullName evidence="3">HTH tetR-type domain-containing protein</fullName>
    </recommendedName>
</protein>
<dbReference type="Gene3D" id="1.10.357.10">
    <property type="entry name" value="Tetracycline Repressor, domain 2"/>
    <property type="match status" value="1"/>
</dbReference>
<proteinExistence type="predicted"/>
<feature type="DNA-binding region" description="H-T-H motif" evidence="2">
    <location>
        <begin position="21"/>
        <end position="40"/>
    </location>
</feature>
<reference evidence="4" key="1">
    <citation type="journal article" date="2014" name="Int. J. Syst. Evol. Microbiol.">
        <title>Complete genome sequence of Corynebacterium casei LMG S-19264T (=DSM 44701T), isolated from a smear-ripened cheese.</title>
        <authorList>
            <consortium name="US DOE Joint Genome Institute (JGI-PGF)"/>
            <person name="Walter F."/>
            <person name="Albersmeier A."/>
            <person name="Kalinowski J."/>
            <person name="Ruckert C."/>
        </authorList>
    </citation>
    <scope>NUCLEOTIDE SEQUENCE</scope>
    <source>
        <strain evidence="4">CGMCC 1.16134</strain>
    </source>
</reference>
<evidence type="ECO:0000313" key="4">
    <source>
        <dbReference type="EMBL" id="GGF66940.1"/>
    </source>
</evidence>
<dbReference type="EMBL" id="BMKR01000003">
    <property type="protein sequence ID" value="GGF66940.1"/>
    <property type="molecule type" value="Genomic_DNA"/>
</dbReference>
<evidence type="ECO:0000256" key="1">
    <source>
        <dbReference type="ARBA" id="ARBA00023125"/>
    </source>
</evidence>
<dbReference type="InterPro" id="IPR036271">
    <property type="entry name" value="Tet_transcr_reg_TetR-rel_C_sf"/>
</dbReference>
<dbReference type="AlphaFoldDB" id="A0A917C3C2"/>
<name>A0A917C3C2_9BACL</name>
<dbReference type="InterPro" id="IPR009057">
    <property type="entry name" value="Homeodomain-like_sf"/>
</dbReference>
<keyword evidence="1 2" id="KW-0238">DNA-binding</keyword>
<dbReference type="GO" id="GO:0003677">
    <property type="term" value="F:DNA binding"/>
    <property type="evidence" value="ECO:0007669"/>
    <property type="project" value="UniProtKB-UniRule"/>
</dbReference>
<reference evidence="4" key="2">
    <citation type="submission" date="2020-09" db="EMBL/GenBank/DDBJ databases">
        <authorList>
            <person name="Sun Q."/>
            <person name="Zhou Y."/>
        </authorList>
    </citation>
    <scope>NUCLEOTIDE SEQUENCE</scope>
    <source>
        <strain evidence="4">CGMCC 1.16134</strain>
    </source>
</reference>